<evidence type="ECO:0000313" key="2">
    <source>
        <dbReference type="EMBL" id="UWX54902.1"/>
    </source>
</evidence>
<dbReference type="EMBL" id="CP104205">
    <property type="protein sequence ID" value="UWX54902.1"/>
    <property type="molecule type" value="Genomic_DNA"/>
</dbReference>
<accession>A0ABY5Y973</accession>
<proteinExistence type="predicted"/>
<organism evidence="2 3">
    <name type="scientific">Maribacter litopenaei</name>
    <dbReference type="NCBI Taxonomy" id="2976127"/>
    <lineage>
        <taxon>Bacteria</taxon>
        <taxon>Pseudomonadati</taxon>
        <taxon>Bacteroidota</taxon>
        <taxon>Flavobacteriia</taxon>
        <taxon>Flavobacteriales</taxon>
        <taxon>Flavobacteriaceae</taxon>
        <taxon>Maribacter</taxon>
    </lineage>
</organism>
<keyword evidence="3" id="KW-1185">Reference proteome</keyword>
<evidence type="ECO:0000259" key="1">
    <source>
        <dbReference type="Pfam" id="PF05272"/>
    </source>
</evidence>
<dbReference type="Proteomes" id="UP001059209">
    <property type="component" value="Chromosome"/>
</dbReference>
<dbReference type="PANTHER" id="PTHR34985:SF1">
    <property type="entry name" value="SLR0554 PROTEIN"/>
    <property type="match status" value="1"/>
</dbReference>
<dbReference type="PANTHER" id="PTHR34985">
    <property type="entry name" value="SLR0554 PROTEIN"/>
    <property type="match status" value="1"/>
</dbReference>
<dbReference type="RefSeq" id="WP_260572756.1">
    <property type="nucleotide sequence ID" value="NZ_CP104205.1"/>
</dbReference>
<dbReference type="InterPro" id="IPR007936">
    <property type="entry name" value="VapE-like_dom"/>
</dbReference>
<feature type="domain" description="Virulence-associated protein E-like" evidence="1">
    <location>
        <begin position="88"/>
        <end position="156"/>
    </location>
</feature>
<reference evidence="2" key="1">
    <citation type="submission" date="2022-09" db="EMBL/GenBank/DDBJ databases">
        <title>Maribacter litopenaei sp. nov., isolated from the intestinal tract of the Pacific White Shrimp, Litopenaeus vannamei.</title>
        <authorList>
            <person name="Kim S.Y."/>
            <person name="Hwang C.Y."/>
        </authorList>
    </citation>
    <scope>NUCLEOTIDE SEQUENCE</scope>
    <source>
        <strain evidence="2">HL-LV01</strain>
    </source>
</reference>
<sequence length="160" mass="19309">MSNLNYIEDYLNRKYRFKYNLLTQRTFFCKQEEIDDYKLLSEYDFHSICRELSHKNINFNISELKNLLTSNFVPKFNPIQEYFENLPIWDGKKDYIEEFCKKVKTTDDNYFHWVFKKWFVAMIACAIEDEALNHCALIFVGAQGIGKSTFIEKILPRRVR</sequence>
<name>A0ABY5Y973_9FLAO</name>
<gene>
    <name evidence="2" type="ORF">NYZ99_19540</name>
</gene>
<dbReference type="Pfam" id="PF05272">
    <property type="entry name" value="VapE-like_dom"/>
    <property type="match status" value="1"/>
</dbReference>
<evidence type="ECO:0000313" key="3">
    <source>
        <dbReference type="Proteomes" id="UP001059209"/>
    </source>
</evidence>
<protein>
    <submittedName>
        <fullName evidence="2">Virulence-associated E family protein</fullName>
    </submittedName>
</protein>